<feature type="domain" description="Metallo-beta-lactamase" evidence="1">
    <location>
        <begin position="29"/>
        <end position="226"/>
    </location>
</feature>
<dbReference type="InterPro" id="IPR050855">
    <property type="entry name" value="NDM-1-like"/>
</dbReference>
<reference evidence="2 3" key="1">
    <citation type="submission" date="2016-10" db="EMBL/GenBank/DDBJ databases">
        <authorList>
            <person name="de Groot N.N."/>
        </authorList>
    </citation>
    <scope>NUCLEOTIDE SEQUENCE [LARGE SCALE GENOMIC DNA]</scope>
    <source>
        <strain evidence="2 3">CGMCC 1.10457</strain>
    </source>
</reference>
<dbReference type="InterPro" id="IPR036866">
    <property type="entry name" value="RibonucZ/Hydroxyglut_hydro"/>
</dbReference>
<proteinExistence type="predicted"/>
<keyword evidence="3" id="KW-1185">Reference proteome</keyword>
<dbReference type="OrthoDB" id="197151at2157"/>
<dbReference type="Gene3D" id="3.60.15.10">
    <property type="entry name" value="Ribonuclease Z/Hydroxyacylglutathione hydrolase-like"/>
    <property type="match status" value="1"/>
</dbReference>
<evidence type="ECO:0000313" key="3">
    <source>
        <dbReference type="Proteomes" id="UP000199062"/>
    </source>
</evidence>
<name>A0A1I6KAQ6_9EURY</name>
<organism evidence="2 3">
    <name type="scientific">Halomicrobium zhouii</name>
    <dbReference type="NCBI Taxonomy" id="767519"/>
    <lineage>
        <taxon>Archaea</taxon>
        <taxon>Methanobacteriati</taxon>
        <taxon>Methanobacteriota</taxon>
        <taxon>Stenosarchaea group</taxon>
        <taxon>Halobacteria</taxon>
        <taxon>Halobacteriales</taxon>
        <taxon>Haloarculaceae</taxon>
        <taxon>Halomicrobium</taxon>
    </lineage>
</organism>
<dbReference type="InterPro" id="IPR001279">
    <property type="entry name" value="Metallo-B-lactamas"/>
</dbReference>
<dbReference type="PANTHER" id="PTHR42951:SF4">
    <property type="entry name" value="ACYL-COENZYME A THIOESTERASE MBLAC2"/>
    <property type="match status" value="1"/>
</dbReference>
<dbReference type="EMBL" id="FOZK01000001">
    <property type="protein sequence ID" value="SFR88301.1"/>
    <property type="molecule type" value="Genomic_DNA"/>
</dbReference>
<dbReference type="PANTHER" id="PTHR42951">
    <property type="entry name" value="METALLO-BETA-LACTAMASE DOMAIN-CONTAINING"/>
    <property type="match status" value="1"/>
</dbReference>
<dbReference type="Pfam" id="PF00753">
    <property type="entry name" value="Lactamase_B"/>
    <property type="match status" value="1"/>
</dbReference>
<evidence type="ECO:0000313" key="2">
    <source>
        <dbReference type="EMBL" id="SFR88301.1"/>
    </source>
</evidence>
<dbReference type="AlphaFoldDB" id="A0A1I6KAQ6"/>
<protein>
    <submittedName>
        <fullName evidence="2">Glyoxylase, beta-lactamase superfamily II</fullName>
    </submittedName>
</protein>
<accession>A0A1I6KAQ6</accession>
<dbReference type="RefSeq" id="WP_089813503.1">
    <property type="nucleotide sequence ID" value="NZ_FOZK01000001.1"/>
</dbReference>
<dbReference type="SUPFAM" id="SSF56281">
    <property type="entry name" value="Metallo-hydrolase/oxidoreductase"/>
    <property type="match status" value="1"/>
</dbReference>
<dbReference type="CDD" id="cd07726">
    <property type="entry name" value="ST1585-like_MBL-fold"/>
    <property type="match status" value="1"/>
</dbReference>
<dbReference type="STRING" id="767519.SAMN05216559_0469"/>
<dbReference type="Proteomes" id="UP000199062">
    <property type="component" value="Unassembled WGS sequence"/>
</dbReference>
<gene>
    <name evidence="2" type="ORF">SAMN05216559_0469</name>
</gene>
<dbReference type="InterPro" id="IPR037482">
    <property type="entry name" value="ST1585_MBL-fold"/>
</dbReference>
<sequence>MAIGDVTHASEVHEDLWYVDTGMYGVEEYGSVYVIDAERPAVVDTGLGTNYERVLDAVEAAGIDPEDVEVIAATHVHLDHAGGAGFLVEEFEDAAVYVHESGARHLVDPERLWEGTKAAVGDQIQYYVEPEPVPEDWIVEIEDGDRIELGDHALAVHHAPGHAPHQVVFHDPEIDGVFTADAAGIYSPSTDEVHVTSPPSNFDLERALDDVETLEAIDPEWLLYGHFGPARTAGRLDTYAEILSAWVADVESARDELGDDDAVIERFRETVDTPDIWGEEKSAAEVGMNVRGVLTYLDRRES</sequence>
<dbReference type="SMART" id="SM00849">
    <property type="entry name" value="Lactamase_B"/>
    <property type="match status" value="1"/>
</dbReference>
<evidence type="ECO:0000259" key="1">
    <source>
        <dbReference type="SMART" id="SM00849"/>
    </source>
</evidence>